<gene>
    <name evidence="1" type="ORF">NQ317_009594</name>
</gene>
<sequence length="224" mass="25779">MSSDVVLTMTSSSLTYKVSFPERDECDRNKDAIQIANSCWFADGCSVLRQIFGRRQMRPTIHYYLANRKVNTKPAIKKFMDWTLENGIKNISENVLTAYMKKLSCDIKPSALWTTYSMLKTMINIKNNIDISSYPKLCSFLKLKSTGYKTKKSKILTPEQIKHFLLKAPNREYLFTKKSGNNLTLTLIEKQFRKQKFQSVSGQTGRRKNILYNSSGLSISHSND</sequence>
<accession>A0ABQ9JRF3</accession>
<evidence type="ECO:0000313" key="1">
    <source>
        <dbReference type="EMBL" id="KAJ8979835.1"/>
    </source>
</evidence>
<keyword evidence="2" id="KW-1185">Reference proteome</keyword>
<name>A0ABQ9JRF3_9CUCU</name>
<proteinExistence type="predicted"/>
<comment type="caution">
    <text evidence="1">The sequence shown here is derived from an EMBL/GenBank/DDBJ whole genome shotgun (WGS) entry which is preliminary data.</text>
</comment>
<dbReference type="EMBL" id="JAPWTJ010000310">
    <property type="protein sequence ID" value="KAJ8979835.1"/>
    <property type="molecule type" value="Genomic_DNA"/>
</dbReference>
<protein>
    <submittedName>
        <fullName evidence="1">Uncharacterized protein</fullName>
    </submittedName>
</protein>
<evidence type="ECO:0000313" key="2">
    <source>
        <dbReference type="Proteomes" id="UP001162164"/>
    </source>
</evidence>
<reference evidence="1" key="1">
    <citation type="journal article" date="2023" name="Insect Mol. Biol.">
        <title>Genome sequencing provides insights into the evolution of gene families encoding plant cell wall-degrading enzymes in longhorned beetles.</title>
        <authorList>
            <person name="Shin N.R."/>
            <person name="Okamura Y."/>
            <person name="Kirsch R."/>
            <person name="Pauchet Y."/>
        </authorList>
    </citation>
    <scope>NUCLEOTIDE SEQUENCE</scope>
    <source>
        <strain evidence="1">MMC_N1</strain>
    </source>
</reference>
<organism evidence="1 2">
    <name type="scientific">Molorchus minor</name>
    <dbReference type="NCBI Taxonomy" id="1323400"/>
    <lineage>
        <taxon>Eukaryota</taxon>
        <taxon>Metazoa</taxon>
        <taxon>Ecdysozoa</taxon>
        <taxon>Arthropoda</taxon>
        <taxon>Hexapoda</taxon>
        <taxon>Insecta</taxon>
        <taxon>Pterygota</taxon>
        <taxon>Neoptera</taxon>
        <taxon>Endopterygota</taxon>
        <taxon>Coleoptera</taxon>
        <taxon>Polyphaga</taxon>
        <taxon>Cucujiformia</taxon>
        <taxon>Chrysomeloidea</taxon>
        <taxon>Cerambycidae</taxon>
        <taxon>Lamiinae</taxon>
        <taxon>Monochamini</taxon>
        <taxon>Molorchus</taxon>
    </lineage>
</organism>
<dbReference type="Proteomes" id="UP001162164">
    <property type="component" value="Unassembled WGS sequence"/>
</dbReference>